<sequence length="121" mass="13417">MRGVFCHKSEEGRLPNCLLGSRLRSGYPVMITVGSLPSISLMSARFLVRLDYGTIGKSLLVKVSNRDSYHFDESLTPKATSKKVTQDIIIQLGNLYRSNARLAGSPSLCLDNYQVPWSPPE</sequence>
<protein>
    <submittedName>
        <fullName evidence="1">Uncharacterized protein</fullName>
    </submittedName>
</protein>
<evidence type="ECO:0000313" key="2">
    <source>
        <dbReference type="Proteomes" id="UP000596661"/>
    </source>
</evidence>
<dbReference type="Proteomes" id="UP000596661">
    <property type="component" value="Chromosome 7"/>
</dbReference>
<reference evidence="1" key="2">
    <citation type="submission" date="2021-03" db="UniProtKB">
        <authorList>
            <consortium name="EnsemblPlants"/>
        </authorList>
    </citation>
    <scope>IDENTIFICATION</scope>
</reference>
<dbReference type="AlphaFoldDB" id="A0A803Q5Q5"/>
<name>A0A803Q5Q5_CANSA</name>
<evidence type="ECO:0000313" key="1">
    <source>
        <dbReference type="EnsemblPlants" id="cds.evm.model.07.610"/>
    </source>
</evidence>
<proteinExistence type="predicted"/>
<reference evidence="1" key="1">
    <citation type="submission" date="2018-11" db="EMBL/GenBank/DDBJ databases">
        <authorList>
            <person name="Grassa J C."/>
        </authorList>
    </citation>
    <scope>NUCLEOTIDE SEQUENCE [LARGE SCALE GENOMIC DNA]</scope>
</reference>
<dbReference type="Gramene" id="evm.model.07.610">
    <property type="protein sequence ID" value="cds.evm.model.07.610"/>
    <property type="gene ID" value="evm.TU.07.610"/>
</dbReference>
<accession>A0A803Q5Q5</accession>
<dbReference type="EMBL" id="UZAU01000640">
    <property type="status" value="NOT_ANNOTATED_CDS"/>
    <property type="molecule type" value="Genomic_DNA"/>
</dbReference>
<keyword evidence="2" id="KW-1185">Reference proteome</keyword>
<organism evidence="1 2">
    <name type="scientific">Cannabis sativa</name>
    <name type="common">Hemp</name>
    <name type="synonym">Marijuana</name>
    <dbReference type="NCBI Taxonomy" id="3483"/>
    <lineage>
        <taxon>Eukaryota</taxon>
        <taxon>Viridiplantae</taxon>
        <taxon>Streptophyta</taxon>
        <taxon>Embryophyta</taxon>
        <taxon>Tracheophyta</taxon>
        <taxon>Spermatophyta</taxon>
        <taxon>Magnoliopsida</taxon>
        <taxon>eudicotyledons</taxon>
        <taxon>Gunneridae</taxon>
        <taxon>Pentapetalae</taxon>
        <taxon>rosids</taxon>
        <taxon>fabids</taxon>
        <taxon>Rosales</taxon>
        <taxon>Cannabaceae</taxon>
        <taxon>Cannabis</taxon>
    </lineage>
</organism>
<dbReference type="EnsemblPlants" id="evm.model.07.610">
    <property type="protein sequence ID" value="cds.evm.model.07.610"/>
    <property type="gene ID" value="evm.TU.07.610"/>
</dbReference>